<dbReference type="EC" id="2.7.1.180" evidence="2"/>
<keyword evidence="7" id="KW-0274">FAD</keyword>
<dbReference type="Pfam" id="PF02424">
    <property type="entry name" value="ApbE"/>
    <property type="match status" value="1"/>
</dbReference>
<keyword evidence="5" id="KW-0808">Transferase</keyword>
<keyword evidence="11" id="KW-0449">Lipoprotein</keyword>
<organism evidence="11 12">
    <name type="scientific">Williamsia maris</name>
    <dbReference type="NCBI Taxonomy" id="72806"/>
    <lineage>
        <taxon>Bacteria</taxon>
        <taxon>Bacillati</taxon>
        <taxon>Actinomycetota</taxon>
        <taxon>Actinomycetes</taxon>
        <taxon>Mycobacteriales</taxon>
        <taxon>Nocardiaceae</taxon>
        <taxon>Williamsia</taxon>
    </lineage>
</organism>
<comment type="caution">
    <text evidence="11">The sequence shown here is derived from an EMBL/GenBank/DDBJ whole genome shotgun (WGS) entry which is preliminary data.</text>
</comment>
<keyword evidence="12" id="KW-1185">Reference proteome</keyword>
<evidence type="ECO:0000256" key="8">
    <source>
        <dbReference type="ARBA" id="ARBA00022842"/>
    </source>
</evidence>
<dbReference type="SUPFAM" id="SSF143631">
    <property type="entry name" value="ApbE-like"/>
    <property type="match status" value="1"/>
</dbReference>
<comment type="cofactor">
    <cofactor evidence="1">
        <name>Mg(2+)</name>
        <dbReference type="ChEBI" id="CHEBI:18420"/>
    </cofactor>
</comment>
<dbReference type="PANTHER" id="PTHR30040">
    <property type="entry name" value="THIAMINE BIOSYNTHESIS LIPOPROTEIN APBE"/>
    <property type="match status" value="1"/>
</dbReference>
<evidence type="ECO:0000256" key="10">
    <source>
        <dbReference type="ARBA" id="ARBA00048540"/>
    </source>
</evidence>
<evidence type="ECO:0000313" key="12">
    <source>
        <dbReference type="Proteomes" id="UP001206895"/>
    </source>
</evidence>
<evidence type="ECO:0000256" key="1">
    <source>
        <dbReference type="ARBA" id="ARBA00001946"/>
    </source>
</evidence>
<evidence type="ECO:0000256" key="4">
    <source>
        <dbReference type="ARBA" id="ARBA00022630"/>
    </source>
</evidence>
<keyword evidence="4" id="KW-0285">Flavoprotein</keyword>
<reference evidence="11 12" key="1">
    <citation type="submission" date="2022-06" db="EMBL/GenBank/DDBJ databases">
        <title>Genomic Encyclopedia of Archaeal and Bacterial Type Strains, Phase II (KMG-II): from individual species to whole genera.</title>
        <authorList>
            <person name="Goeker M."/>
        </authorList>
    </citation>
    <scope>NUCLEOTIDE SEQUENCE [LARGE SCALE GENOMIC DNA]</scope>
    <source>
        <strain evidence="11 12">DSM 44693</strain>
    </source>
</reference>
<evidence type="ECO:0000256" key="3">
    <source>
        <dbReference type="ARBA" id="ARBA00016337"/>
    </source>
</evidence>
<gene>
    <name evidence="11" type="ORF">LX13_001661</name>
</gene>
<proteinExistence type="predicted"/>
<dbReference type="PANTHER" id="PTHR30040:SF2">
    <property type="entry name" value="FAD:PROTEIN FMN TRANSFERASE"/>
    <property type="match status" value="1"/>
</dbReference>
<dbReference type="Proteomes" id="UP001206895">
    <property type="component" value="Unassembled WGS sequence"/>
</dbReference>
<name>A0ABT1HC46_9NOCA</name>
<dbReference type="EMBL" id="JAMTCJ010000002">
    <property type="protein sequence ID" value="MCP2175842.1"/>
    <property type="molecule type" value="Genomic_DNA"/>
</dbReference>
<evidence type="ECO:0000256" key="7">
    <source>
        <dbReference type="ARBA" id="ARBA00022827"/>
    </source>
</evidence>
<evidence type="ECO:0000313" key="11">
    <source>
        <dbReference type="EMBL" id="MCP2175842.1"/>
    </source>
</evidence>
<dbReference type="InterPro" id="IPR024932">
    <property type="entry name" value="ApbE"/>
</dbReference>
<dbReference type="InterPro" id="IPR003374">
    <property type="entry name" value="ApbE-like_sf"/>
</dbReference>
<evidence type="ECO:0000256" key="9">
    <source>
        <dbReference type="ARBA" id="ARBA00031306"/>
    </source>
</evidence>
<evidence type="ECO:0000256" key="2">
    <source>
        <dbReference type="ARBA" id="ARBA00011955"/>
    </source>
</evidence>
<keyword evidence="6" id="KW-0479">Metal-binding</keyword>
<accession>A0ABT1HC46</accession>
<evidence type="ECO:0000256" key="5">
    <source>
        <dbReference type="ARBA" id="ARBA00022679"/>
    </source>
</evidence>
<keyword evidence="8" id="KW-0460">Magnesium</keyword>
<evidence type="ECO:0000256" key="6">
    <source>
        <dbReference type="ARBA" id="ARBA00022723"/>
    </source>
</evidence>
<comment type="catalytic activity">
    <reaction evidence="10">
        <text>L-threonyl-[protein] + FAD = FMN-L-threonyl-[protein] + AMP + H(+)</text>
        <dbReference type="Rhea" id="RHEA:36847"/>
        <dbReference type="Rhea" id="RHEA-COMP:11060"/>
        <dbReference type="Rhea" id="RHEA-COMP:11061"/>
        <dbReference type="ChEBI" id="CHEBI:15378"/>
        <dbReference type="ChEBI" id="CHEBI:30013"/>
        <dbReference type="ChEBI" id="CHEBI:57692"/>
        <dbReference type="ChEBI" id="CHEBI:74257"/>
        <dbReference type="ChEBI" id="CHEBI:456215"/>
        <dbReference type="EC" id="2.7.1.180"/>
    </reaction>
</comment>
<dbReference type="Gene3D" id="3.10.520.10">
    <property type="entry name" value="ApbE-like domains"/>
    <property type="match status" value="1"/>
</dbReference>
<sequence length="309" mass="32551">MTAACTWQIWGLDASLTVTDPRRLSDARVIVEKILDDVDRACSRFRPDAELYGKSIRRGRPTRISPALRTLVDAALDAARASDGAVDPTVGQALVSLGYDRDLAAVLADPAQADRGDGMPRIRIRPADHTLIRRHGDTLAVPEGITLDLGATAKAVAADLAADVIADEIGCGVMVSLGGDIAARGETPTGGWQVTVDDGPGEPRTQIALQGDCAVATSSTLHRRWRHRGTSMHHIIDPATGLPAEVRWRTVTVVARRCVDANTVSTACIVKGDAGADWVAATGLPARLIAADRSVIGCNGWPAPDQLAA</sequence>
<dbReference type="RefSeq" id="WP_253660882.1">
    <property type="nucleotide sequence ID" value="NZ_BAAAJQ010000001.1"/>
</dbReference>
<protein>
    <recommendedName>
        <fullName evidence="3">FAD:protein FMN transferase</fullName>
        <ecNumber evidence="2">2.7.1.180</ecNumber>
    </recommendedName>
    <alternativeName>
        <fullName evidence="9">Flavin transferase</fullName>
    </alternativeName>
</protein>